<evidence type="ECO:0000313" key="2">
    <source>
        <dbReference type="Proteomes" id="UP000596661"/>
    </source>
</evidence>
<keyword evidence="2" id="KW-1185">Reference proteome</keyword>
<evidence type="ECO:0000313" key="1">
    <source>
        <dbReference type="EnsemblPlants" id="cds.evm.model.06.421"/>
    </source>
</evidence>
<reference evidence="1" key="2">
    <citation type="submission" date="2021-03" db="UniProtKB">
        <authorList>
            <consortium name="EnsemblPlants"/>
        </authorList>
    </citation>
    <scope>IDENTIFICATION</scope>
</reference>
<accession>A0A803PYB7</accession>
<dbReference type="EnsemblPlants" id="evm.model.06.421">
    <property type="protein sequence ID" value="cds.evm.model.06.421"/>
    <property type="gene ID" value="evm.TU.06.421"/>
</dbReference>
<name>A0A803PYB7_CANSA</name>
<reference evidence="1" key="1">
    <citation type="submission" date="2018-11" db="EMBL/GenBank/DDBJ databases">
        <authorList>
            <person name="Grassa J C."/>
        </authorList>
    </citation>
    <scope>NUCLEOTIDE SEQUENCE [LARGE SCALE GENOMIC DNA]</scope>
</reference>
<proteinExistence type="predicted"/>
<dbReference type="Proteomes" id="UP000596661">
    <property type="component" value="Chromosome 6"/>
</dbReference>
<protein>
    <submittedName>
        <fullName evidence="1">Uncharacterized protein</fullName>
    </submittedName>
</protein>
<dbReference type="EMBL" id="UZAU01000564">
    <property type="status" value="NOT_ANNOTATED_CDS"/>
    <property type="molecule type" value="Genomic_DNA"/>
</dbReference>
<dbReference type="AlphaFoldDB" id="A0A803PYB7"/>
<dbReference type="Gramene" id="evm.model.06.421">
    <property type="protein sequence ID" value="cds.evm.model.06.421"/>
    <property type="gene ID" value="evm.TU.06.421"/>
</dbReference>
<sequence>MHRLADSAAFCPTADPAPLLGLRVPWPASRITGYLVGAGPSGGGGSDGPAASSPQEVLATLALTRLVGSSEGPPARTPNLEDMFVKRKVAKSESNHKYSI</sequence>
<organism evidence="1 2">
    <name type="scientific">Cannabis sativa</name>
    <name type="common">Hemp</name>
    <name type="synonym">Marijuana</name>
    <dbReference type="NCBI Taxonomy" id="3483"/>
    <lineage>
        <taxon>Eukaryota</taxon>
        <taxon>Viridiplantae</taxon>
        <taxon>Streptophyta</taxon>
        <taxon>Embryophyta</taxon>
        <taxon>Tracheophyta</taxon>
        <taxon>Spermatophyta</taxon>
        <taxon>Magnoliopsida</taxon>
        <taxon>eudicotyledons</taxon>
        <taxon>Gunneridae</taxon>
        <taxon>Pentapetalae</taxon>
        <taxon>rosids</taxon>
        <taxon>fabids</taxon>
        <taxon>Rosales</taxon>
        <taxon>Cannabaceae</taxon>
        <taxon>Cannabis</taxon>
    </lineage>
</organism>